<gene>
    <name evidence="2" type="ORF">ACFQQG_17960</name>
</gene>
<evidence type="ECO:0000313" key="3">
    <source>
        <dbReference type="Proteomes" id="UP001596445"/>
    </source>
</evidence>
<dbReference type="Proteomes" id="UP001596445">
    <property type="component" value="Unassembled WGS sequence"/>
</dbReference>
<accession>A0ABD5W3S8</accession>
<dbReference type="RefSeq" id="WP_267162522.1">
    <property type="nucleotide sequence ID" value="NZ_CP112972.1"/>
</dbReference>
<dbReference type="GeneID" id="76631924"/>
<sequence>MSWSILEMLGSVTVLMVAIPPVLAGVGLLFGGELAVGAVLVAAGFGMVAADQYITTPGDIPVAVASRVVGVIVNQPDDEQ</sequence>
<keyword evidence="3" id="KW-1185">Reference proteome</keyword>
<keyword evidence="1" id="KW-1133">Transmembrane helix</keyword>
<dbReference type="Pfam" id="PF24377">
    <property type="entry name" value="DUF7533"/>
    <property type="match status" value="1"/>
</dbReference>
<dbReference type="AlphaFoldDB" id="A0ABD5W3S8"/>
<dbReference type="EMBL" id="JBHSZI010000001">
    <property type="protein sequence ID" value="MFC7059727.1"/>
    <property type="molecule type" value="Genomic_DNA"/>
</dbReference>
<name>A0ABD5W3S8_9EURY</name>
<proteinExistence type="predicted"/>
<organism evidence="2 3">
    <name type="scientific">Halovenus salina</name>
    <dbReference type="NCBI Taxonomy" id="1510225"/>
    <lineage>
        <taxon>Archaea</taxon>
        <taxon>Methanobacteriati</taxon>
        <taxon>Methanobacteriota</taxon>
        <taxon>Stenosarchaea group</taxon>
        <taxon>Halobacteria</taxon>
        <taxon>Halobacteriales</taxon>
        <taxon>Haloarculaceae</taxon>
        <taxon>Halovenus</taxon>
    </lineage>
</organism>
<reference evidence="2 3" key="1">
    <citation type="journal article" date="2019" name="Int. J. Syst. Evol. Microbiol.">
        <title>The Global Catalogue of Microorganisms (GCM) 10K type strain sequencing project: providing services to taxonomists for standard genome sequencing and annotation.</title>
        <authorList>
            <consortium name="The Broad Institute Genomics Platform"/>
            <consortium name="The Broad Institute Genome Sequencing Center for Infectious Disease"/>
            <person name="Wu L."/>
            <person name="Ma J."/>
        </authorList>
    </citation>
    <scope>NUCLEOTIDE SEQUENCE [LARGE SCALE GENOMIC DNA]</scope>
    <source>
        <strain evidence="2 3">JCM 30072</strain>
    </source>
</reference>
<protein>
    <submittedName>
        <fullName evidence="2">Uncharacterized protein</fullName>
    </submittedName>
</protein>
<evidence type="ECO:0000256" key="1">
    <source>
        <dbReference type="SAM" id="Phobius"/>
    </source>
</evidence>
<feature type="transmembrane region" description="Helical" evidence="1">
    <location>
        <begin position="34"/>
        <end position="50"/>
    </location>
</feature>
<keyword evidence="1" id="KW-0472">Membrane</keyword>
<evidence type="ECO:0000313" key="2">
    <source>
        <dbReference type="EMBL" id="MFC7059727.1"/>
    </source>
</evidence>
<comment type="caution">
    <text evidence="2">The sequence shown here is derived from an EMBL/GenBank/DDBJ whole genome shotgun (WGS) entry which is preliminary data.</text>
</comment>
<keyword evidence="1" id="KW-0812">Transmembrane</keyword>
<dbReference type="InterPro" id="IPR055955">
    <property type="entry name" value="DUF7533"/>
</dbReference>